<comment type="catalytic activity">
    <reaction evidence="1">
        <text>ATP + protein L-histidine = ADP + protein N-phospho-L-histidine.</text>
        <dbReference type="EC" id="2.7.13.3"/>
    </reaction>
</comment>
<feature type="domain" description="Response regulatory" evidence="17">
    <location>
        <begin position="6"/>
        <end position="121"/>
    </location>
</feature>
<dbReference type="GO" id="GO:0005524">
    <property type="term" value="F:ATP binding"/>
    <property type="evidence" value="ECO:0007669"/>
    <property type="project" value="UniProtKB-KW"/>
</dbReference>
<dbReference type="Gene3D" id="3.40.50.2300">
    <property type="match status" value="2"/>
</dbReference>
<dbReference type="Pfam" id="PF02518">
    <property type="entry name" value="HATPase_c"/>
    <property type="match status" value="1"/>
</dbReference>
<dbReference type="InterPro" id="IPR035965">
    <property type="entry name" value="PAS-like_dom_sf"/>
</dbReference>
<dbReference type="EC" id="2.7.13.3" evidence="3"/>
<keyword evidence="8" id="KW-0547">Nucleotide-binding</keyword>
<dbReference type="CDD" id="cd16922">
    <property type="entry name" value="HATPase_EvgS-ArcB-TorS-like"/>
    <property type="match status" value="1"/>
</dbReference>
<evidence type="ECO:0000313" key="21">
    <source>
        <dbReference type="EMBL" id="PPK76721.1"/>
    </source>
</evidence>
<keyword evidence="10" id="KW-0067">ATP-binding</keyword>
<dbReference type="SMART" id="SM00091">
    <property type="entry name" value="PAS"/>
    <property type="match status" value="3"/>
</dbReference>
<evidence type="ECO:0000256" key="9">
    <source>
        <dbReference type="ARBA" id="ARBA00022777"/>
    </source>
</evidence>
<comment type="caution">
    <text evidence="21">The sequence shown here is derived from an EMBL/GenBank/DDBJ whole genome shotgun (WGS) entry which is preliminary data.</text>
</comment>
<evidence type="ECO:0000256" key="10">
    <source>
        <dbReference type="ARBA" id="ARBA00022840"/>
    </source>
</evidence>
<evidence type="ECO:0000256" key="2">
    <source>
        <dbReference type="ARBA" id="ARBA00004651"/>
    </source>
</evidence>
<organism evidence="21 22">
    <name type="scientific">Methylobacter tundripaludum</name>
    <dbReference type="NCBI Taxonomy" id="173365"/>
    <lineage>
        <taxon>Bacteria</taxon>
        <taxon>Pseudomonadati</taxon>
        <taxon>Pseudomonadota</taxon>
        <taxon>Gammaproteobacteria</taxon>
        <taxon>Methylococcales</taxon>
        <taxon>Methylococcaceae</taxon>
        <taxon>Methylobacter</taxon>
    </lineage>
</organism>
<evidence type="ECO:0000256" key="13">
    <source>
        <dbReference type="ARBA" id="ARBA00023136"/>
    </source>
</evidence>
<gene>
    <name evidence="21" type="ORF">B0F87_103328</name>
</gene>
<dbReference type="PRINTS" id="PR00344">
    <property type="entry name" value="BCTRLSENSOR"/>
</dbReference>
<dbReference type="InterPro" id="IPR001610">
    <property type="entry name" value="PAC"/>
</dbReference>
<dbReference type="PROSITE" id="PS50894">
    <property type="entry name" value="HPT"/>
    <property type="match status" value="1"/>
</dbReference>
<dbReference type="Gene3D" id="3.30.565.10">
    <property type="entry name" value="Histidine kinase-like ATPase, C-terminal domain"/>
    <property type="match status" value="1"/>
</dbReference>
<evidence type="ECO:0000259" key="17">
    <source>
        <dbReference type="PROSITE" id="PS50110"/>
    </source>
</evidence>
<dbReference type="PROSITE" id="PS50110">
    <property type="entry name" value="RESPONSE_REGULATORY"/>
    <property type="match status" value="2"/>
</dbReference>
<dbReference type="PANTHER" id="PTHR45339">
    <property type="entry name" value="HYBRID SIGNAL TRANSDUCTION HISTIDINE KINASE J"/>
    <property type="match status" value="1"/>
</dbReference>
<dbReference type="Pfam" id="PF08447">
    <property type="entry name" value="PAS_3"/>
    <property type="match status" value="1"/>
</dbReference>
<protein>
    <recommendedName>
        <fullName evidence="3">histidine kinase</fullName>
        <ecNumber evidence="3">2.7.13.3</ecNumber>
    </recommendedName>
</protein>
<dbReference type="InterPro" id="IPR013655">
    <property type="entry name" value="PAS_fold_3"/>
</dbReference>
<dbReference type="EMBL" id="PTIZ01000003">
    <property type="protein sequence ID" value="PPK76721.1"/>
    <property type="molecule type" value="Genomic_DNA"/>
</dbReference>
<keyword evidence="11" id="KW-1133">Transmembrane helix</keyword>
<proteinExistence type="predicted"/>
<dbReference type="SMART" id="SM00388">
    <property type="entry name" value="HisKA"/>
    <property type="match status" value="1"/>
</dbReference>
<dbReference type="FunFam" id="1.10.287.130:FF:000004">
    <property type="entry name" value="Ethylene receptor 1"/>
    <property type="match status" value="1"/>
</dbReference>
<evidence type="ECO:0000259" key="19">
    <source>
        <dbReference type="PROSITE" id="PS50113"/>
    </source>
</evidence>
<dbReference type="Pfam" id="PF01627">
    <property type="entry name" value="Hpt"/>
    <property type="match status" value="1"/>
</dbReference>
<dbReference type="GO" id="GO:0000155">
    <property type="term" value="F:phosphorelay sensor kinase activity"/>
    <property type="evidence" value="ECO:0007669"/>
    <property type="project" value="InterPro"/>
</dbReference>
<feature type="domain" description="PAS" evidence="18">
    <location>
        <begin position="178"/>
        <end position="250"/>
    </location>
</feature>
<dbReference type="InterPro" id="IPR036890">
    <property type="entry name" value="HATPase_C_sf"/>
</dbReference>
<dbReference type="CDD" id="cd00156">
    <property type="entry name" value="REC"/>
    <property type="match status" value="1"/>
</dbReference>
<keyword evidence="5 15" id="KW-0597">Phosphoprotein</keyword>
<feature type="domain" description="PAC" evidence="19">
    <location>
        <begin position="502"/>
        <end position="556"/>
    </location>
</feature>
<keyword evidence="4" id="KW-1003">Cell membrane</keyword>
<dbReference type="Pfam" id="PF13426">
    <property type="entry name" value="PAS_9"/>
    <property type="match status" value="2"/>
</dbReference>
<feature type="domain" description="PAS" evidence="18">
    <location>
        <begin position="305"/>
        <end position="359"/>
    </location>
</feature>
<dbReference type="InterPro" id="IPR008207">
    <property type="entry name" value="Sig_transdc_His_kin_Hpt_dom"/>
</dbReference>
<dbReference type="InterPro" id="IPR000014">
    <property type="entry name" value="PAS"/>
</dbReference>
<dbReference type="GO" id="GO:0005886">
    <property type="term" value="C:plasma membrane"/>
    <property type="evidence" value="ECO:0007669"/>
    <property type="project" value="UniProtKB-SubCell"/>
</dbReference>
<dbReference type="InterPro" id="IPR000700">
    <property type="entry name" value="PAS-assoc_C"/>
</dbReference>
<evidence type="ECO:0000256" key="7">
    <source>
        <dbReference type="ARBA" id="ARBA00022692"/>
    </source>
</evidence>
<evidence type="ECO:0000313" key="22">
    <source>
        <dbReference type="Proteomes" id="UP000240010"/>
    </source>
</evidence>
<feature type="domain" description="HPt" evidence="20">
    <location>
        <begin position="1011"/>
        <end position="1116"/>
    </location>
</feature>
<dbReference type="InterPro" id="IPR036641">
    <property type="entry name" value="HPT_dom_sf"/>
</dbReference>
<dbReference type="InterPro" id="IPR003594">
    <property type="entry name" value="HATPase_dom"/>
</dbReference>
<evidence type="ECO:0000256" key="14">
    <source>
        <dbReference type="PROSITE-ProRule" id="PRU00110"/>
    </source>
</evidence>
<dbReference type="InterPro" id="IPR011006">
    <property type="entry name" value="CheY-like_superfamily"/>
</dbReference>
<feature type="domain" description="PAS" evidence="18">
    <location>
        <begin position="431"/>
        <end position="477"/>
    </location>
</feature>
<dbReference type="InterPro" id="IPR001789">
    <property type="entry name" value="Sig_transdc_resp-reg_receiver"/>
</dbReference>
<dbReference type="PROSITE" id="PS50112">
    <property type="entry name" value="PAS"/>
    <property type="match status" value="3"/>
</dbReference>
<dbReference type="Gene3D" id="1.10.287.130">
    <property type="match status" value="1"/>
</dbReference>
<evidence type="ECO:0000256" key="5">
    <source>
        <dbReference type="ARBA" id="ARBA00022553"/>
    </source>
</evidence>
<dbReference type="SUPFAM" id="SSF52172">
    <property type="entry name" value="CheY-like"/>
    <property type="match status" value="2"/>
</dbReference>
<dbReference type="InterPro" id="IPR003661">
    <property type="entry name" value="HisK_dim/P_dom"/>
</dbReference>
<dbReference type="SMART" id="SM00387">
    <property type="entry name" value="HATPase_c"/>
    <property type="match status" value="1"/>
</dbReference>
<feature type="domain" description="Histidine kinase" evidence="16">
    <location>
        <begin position="592"/>
        <end position="812"/>
    </location>
</feature>
<dbReference type="PROSITE" id="PS50113">
    <property type="entry name" value="PAC"/>
    <property type="match status" value="3"/>
</dbReference>
<evidence type="ECO:0000256" key="6">
    <source>
        <dbReference type="ARBA" id="ARBA00022679"/>
    </source>
</evidence>
<keyword evidence="12" id="KW-0902">Two-component regulatory system</keyword>
<comment type="subcellular location">
    <subcellularLocation>
        <location evidence="2">Cell membrane</location>
        <topology evidence="2">Multi-pass membrane protein</topology>
    </subcellularLocation>
</comment>
<evidence type="ECO:0000259" key="20">
    <source>
        <dbReference type="PROSITE" id="PS50894"/>
    </source>
</evidence>
<dbReference type="PROSITE" id="PS50109">
    <property type="entry name" value="HIS_KIN"/>
    <property type="match status" value="1"/>
</dbReference>
<dbReference type="PANTHER" id="PTHR45339:SF1">
    <property type="entry name" value="HYBRID SIGNAL TRANSDUCTION HISTIDINE KINASE J"/>
    <property type="match status" value="1"/>
</dbReference>
<keyword evidence="9" id="KW-0418">Kinase</keyword>
<dbReference type="Pfam" id="PF00072">
    <property type="entry name" value="Response_reg"/>
    <property type="match status" value="2"/>
</dbReference>
<evidence type="ECO:0000259" key="16">
    <source>
        <dbReference type="PROSITE" id="PS50109"/>
    </source>
</evidence>
<dbReference type="Proteomes" id="UP000240010">
    <property type="component" value="Unassembled WGS sequence"/>
</dbReference>
<dbReference type="InterPro" id="IPR005467">
    <property type="entry name" value="His_kinase_dom"/>
</dbReference>
<dbReference type="InterPro" id="IPR036097">
    <property type="entry name" value="HisK_dim/P_sf"/>
</dbReference>
<dbReference type="RefSeq" id="WP_104428381.1">
    <property type="nucleotide sequence ID" value="NZ_PTIZ01000003.1"/>
</dbReference>
<dbReference type="SMART" id="SM00448">
    <property type="entry name" value="REC"/>
    <property type="match status" value="2"/>
</dbReference>
<feature type="modified residue" description="4-aspartylphosphate" evidence="15">
    <location>
        <position position="889"/>
    </location>
</feature>
<evidence type="ECO:0000256" key="15">
    <source>
        <dbReference type="PROSITE-ProRule" id="PRU00169"/>
    </source>
</evidence>
<evidence type="ECO:0000256" key="12">
    <source>
        <dbReference type="ARBA" id="ARBA00023012"/>
    </source>
</evidence>
<evidence type="ECO:0000256" key="8">
    <source>
        <dbReference type="ARBA" id="ARBA00022741"/>
    </source>
</evidence>
<feature type="modified residue" description="Phosphohistidine" evidence="14">
    <location>
        <position position="1050"/>
    </location>
</feature>
<dbReference type="CDD" id="cd00130">
    <property type="entry name" value="PAS"/>
    <property type="match status" value="3"/>
</dbReference>
<dbReference type="NCBIfam" id="TIGR00229">
    <property type="entry name" value="sensory_box"/>
    <property type="match status" value="3"/>
</dbReference>
<feature type="modified residue" description="4-aspartylphosphate" evidence="15">
    <location>
        <position position="56"/>
    </location>
</feature>
<keyword evidence="13" id="KW-0472">Membrane</keyword>
<evidence type="ECO:0000256" key="4">
    <source>
        <dbReference type="ARBA" id="ARBA00022475"/>
    </source>
</evidence>
<dbReference type="SUPFAM" id="SSF55874">
    <property type="entry name" value="ATPase domain of HSP90 chaperone/DNA topoisomerase II/histidine kinase"/>
    <property type="match status" value="1"/>
</dbReference>
<dbReference type="Gene3D" id="1.20.120.160">
    <property type="entry name" value="HPT domain"/>
    <property type="match status" value="1"/>
</dbReference>
<dbReference type="SMART" id="SM00086">
    <property type="entry name" value="PAC"/>
    <property type="match status" value="3"/>
</dbReference>
<accession>A0A2S6HH63</accession>
<keyword evidence="7" id="KW-0812">Transmembrane</keyword>
<evidence type="ECO:0000256" key="1">
    <source>
        <dbReference type="ARBA" id="ARBA00000085"/>
    </source>
</evidence>
<feature type="domain" description="Response regulatory" evidence="17">
    <location>
        <begin position="840"/>
        <end position="956"/>
    </location>
</feature>
<feature type="domain" description="PAC" evidence="19">
    <location>
        <begin position="252"/>
        <end position="304"/>
    </location>
</feature>
<keyword evidence="6" id="KW-0808">Transferase</keyword>
<dbReference type="FunFam" id="3.30.565.10:FF:000010">
    <property type="entry name" value="Sensor histidine kinase RcsC"/>
    <property type="match status" value="1"/>
</dbReference>
<dbReference type="InterPro" id="IPR004358">
    <property type="entry name" value="Sig_transdc_His_kin-like_C"/>
</dbReference>
<feature type="domain" description="PAC" evidence="19">
    <location>
        <begin position="384"/>
        <end position="434"/>
    </location>
</feature>
<evidence type="ECO:0000259" key="18">
    <source>
        <dbReference type="PROSITE" id="PS50112"/>
    </source>
</evidence>
<sequence length="1187" mass="131672">MNSPLKLLVIEDVPADFLLLERHLRQHSLDAECFRVGSDVELDAALQNEWDVVLSDYNVPGMDFITTLQRIRTYRPNLPIILVSGSVGEETAVELLHLGMSDFVLKNSLIRLLPAILRALNEADERRARQSAETALRESQTAILEEQRQARLAALNLMEDALAARTRAETAHAALQESEAKYRLLADNAADCIFWIDIDGRYKYISPACEQISGHSPEEFLADPELMVNIIHLDDRMAYRQHLEDSTNTDRGELEVRIMHKDGGVRWIGHHCKPIHDENGEYLGQHGANRDITARKRVEQELHDSSERFRVATESVRDAFILIDGKEGKIVLWNPAAAVMFGYTKNEAIGLPLHQLIGPTRFHEAAAAGLAHFAHTGEGATVGRTLELPALRRNGEEFSVELSLSAIQLGGQWHAAGIVRDITERKQAEEQLRKLAQAVEQSPESIIITDLDGNIEYVNEAFAKNSGYCHEEIIGQNPRLLNSGKTPKESYTALWDAISNGQTWKGEFINKRKDGSEYVDFAIITPIRQPNGGITHYVAVQEDITEKRHQGEELDQHRHHLEELVARRTAELESARTSADAANQSKSAFLANMSHEIRTPMNAIIGLTYLLRQNTPTSEQSVRLDKIDAAALHLLSIINDILDLSKIEAGRLELEQTDFSLAAVLDHISSLITDQSRAKGLTIEMDNGDVPLWLRGDPTRLRQAMLNYAGNAVKFTERGTIWLRARLLEETDKGLLVRFEVQDTGIGIAAENLPTLFEVFAQADISTTRKYGGTGLGLAITRRLANIMGGEVGVESALGQGSTFWFTVRLQRGHGVIPTEARIKSADAENMLRLNHAGARLLLAEDNPINREVALELLHGVGLSVDTAENGRVALDKLGTNSYDLVLMDVQMPDMDGLAATKAIRALPGYASLPILAMTANAFDEDRRICLNAGMNDFVAKPVIPQVLYATLLRWLSPPDRNYRPADLENRPAELTEDLMPIPLPATYIPSRLATVPGLEAARGLAVVRGDTLKYQQLLQMFANFHNRDMIRVQELLSQGDIQEAQHLTHGLKGAAATLGARRVSDLATLLDKALCQNSTSTECAELARLCDRELAQLIQYILSLPEEVALIENTACNIDPECLKQVLSELENLLVEDNARANGLARESADLLRVKLGSRYADFTRQIEVFDYESALATLRGIPKDS</sequence>
<dbReference type="Gene3D" id="3.30.450.20">
    <property type="entry name" value="PAS domain"/>
    <property type="match status" value="3"/>
</dbReference>
<dbReference type="Pfam" id="PF00512">
    <property type="entry name" value="HisKA"/>
    <property type="match status" value="1"/>
</dbReference>
<reference evidence="21 22" key="1">
    <citation type="submission" date="2018-02" db="EMBL/GenBank/DDBJ databases">
        <title>Subsurface microbial communities from deep shales in Ohio and West Virginia, USA.</title>
        <authorList>
            <person name="Wrighton K."/>
        </authorList>
    </citation>
    <scope>NUCLEOTIDE SEQUENCE [LARGE SCALE GENOMIC DNA]</scope>
    <source>
        <strain evidence="21 22">OWC-DMM</strain>
    </source>
</reference>
<evidence type="ECO:0000256" key="11">
    <source>
        <dbReference type="ARBA" id="ARBA00022989"/>
    </source>
</evidence>
<dbReference type="CDD" id="cd00082">
    <property type="entry name" value="HisKA"/>
    <property type="match status" value="1"/>
</dbReference>
<dbReference type="SUPFAM" id="SSF47384">
    <property type="entry name" value="Homodimeric domain of signal transducing histidine kinase"/>
    <property type="match status" value="1"/>
</dbReference>
<dbReference type="CDD" id="cd17546">
    <property type="entry name" value="REC_hyHK_CKI1_RcsC-like"/>
    <property type="match status" value="1"/>
</dbReference>
<dbReference type="AlphaFoldDB" id="A0A2S6HH63"/>
<dbReference type="SUPFAM" id="SSF47226">
    <property type="entry name" value="Histidine-containing phosphotransfer domain, HPT domain"/>
    <property type="match status" value="1"/>
</dbReference>
<name>A0A2S6HH63_9GAMM</name>
<evidence type="ECO:0000256" key="3">
    <source>
        <dbReference type="ARBA" id="ARBA00012438"/>
    </source>
</evidence>
<dbReference type="SUPFAM" id="SSF55785">
    <property type="entry name" value="PYP-like sensor domain (PAS domain)"/>
    <property type="match status" value="3"/>
</dbReference>